<comment type="similarity">
    <text evidence="1">Belongs to the transposase 11 family.</text>
</comment>
<dbReference type="InterPro" id="IPR047952">
    <property type="entry name" value="Transpos_IS4"/>
</dbReference>
<evidence type="ECO:0000256" key="3">
    <source>
        <dbReference type="ARBA" id="ARBA00023125"/>
    </source>
</evidence>
<protein>
    <submittedName>
        <fullName evidence="6">Transposase DDE domain protein</fullName>
    </submittedName>
</protein>
<keyword evidence="7" id="KW-1185">Reference proteome</keyword>
<keyword evidence="3" id="KW-0238">DNA-binding</keyword>
<evidence type="ECO:0000256" key="1">
    <source>
        <dbReference type="ARBA" id="ARBA00010075"/>
    </source>
</evidence>
<feature type="domain" description="Transposase IS4-like" evidence="5">
    <location>
        <begin position="112"/>
        <end position="359"/>
    </location>
</feature>
<keyword evidence="2" id="KW-0815">Transposition</keyword>
<dbReference type="InterPro" id="IPR002559">
    <property type="entry name" value="Transposase_11"/>
</dbReference>
<evidence type="ECO:0000256" key="4">
    <source>
        <dbReference type="ARBA" id="ARBA00023172"/>
    </source>
</evidence>
<evidence type="ECO:0000259" key="5">
    <source>
        <dbReference type="Pfam" id="PF01609"/>
    </source>
</evidence>
<organism evidence="6 7">
    <name type="scientific">Allorhodopirellula solitaria</name>
    <dbReference type="NCBI Taxonomy" id="2527987"/>
    <lineage>
        <taxon>Bacteria</taxon>
        <taxon>Pseudomonadati</taxon>
        <taxon>Planctomycetota</taxon>
        <taxon>Planctomycetia</taxon>
        <taxon>Pirellulales</taxon>
        <taxon>Pirellulaceae</taxon>
        <taxon>Allorhodopirellula</taxon>
    </lineage>
</organism>
<proteinExistence type="inferred from homology"/>
<name>A0A5C5X8E1_9BACT</name>
<evidence type="ECO:0000313" key="6">
    <source>
        <dbReference type="EMBL" id="TWT59276.1"/>
    </source>
</evidence>
<dbReference type="RefSeq" id="WP_146392860.1">
    <property type="nucleotide sequence ID" value="NZ_SJPK01000011.1"/>
</dbReference>
<dbReference type="GO" id="GO:0003677">
    <property type="term" value="F:DNA binding"/>
    <property type="evidence" value="ECO:0007669"/>
    <property type="project" value="UniProtKB-KW"/>
</dbReference>
<gene>
    <name evidence="6" type="ORF">CA85_39720</name>
</gene>
<reference evidence="6 7" key="1">
    <citation type="submission" date="2019-02" db="EMBL/GenBank/DDBJ databases">
        <title>Deep-cultivation of Planctomycetes and their phenomic and genomic characterization uncovers novel biology.</title>
        <authorList>
            <person name="Wiegand S."/>
            <person name="Jogler M."/>
            <person name="Boedeker C."/>
            <person name="Pinto D."/>
            <person name="Vollmers J."/>
            <person name="Rivas-Marin E."/>
            <person name="Kohn T."/>
            <person name="Peeters S.H."/>
            <person name="Heuer A."/>
            <person name="Rast P."/>
            <person name="Oberbeckmann S."/>
            <person name="Bunk B."/>
            <person name="Jeske O."/>
            <person name="Meyerdierks A."/>
            <person name="Storesund J.E."/>
            <person name="Kallscheuer N."/>
            <person name="Luecker S."/>
            <person name="Lage O.M."/>
            <person name="Pohl T."/>
            <person name="Merkel B.J."/>
            <person name="Hornburger P."/>
            <person name="Mueller R.-W."/>
            <person name="Bruemmer F."/>
            <person name="Labrenz M."/>
            <person name="Spormann A.M."/>
            <person name="Op Den Camp H."/>
            <person name="Overmann J."/>
            <person name="Amann R."/>
            <person name="Jetten M.S.M."/>
            <person name="Mascher T."/>
            <person name="Medema M.H."/>
            <person name="Devos D.P."/>
            <person name="Kaster A.-K."/>
            <person name="Ovreas L."/>
            <person name="Rohde M."/>
            <person name="Galperin M.Y."/>
            <person name="Jogler C."/>
        </authorList>
    </citation>
    <scope>NUCLEOTIDE SEQUENCE [LARGE SCALE GENOMIC DNA]</scope>
    <source>
        <strain evidence="6 7">CA85</strain>
    </source>
</reference>
<accession>A0A5C5X8E1</accession>
<dbReference type="SUPFAM" id="SSF53098">
    <property type="entry name" value="Ribonuclease H-like"/>
    <property type="match status" value="1"/>
</dbReference>
<dbReference type="AlphaFoldDB" id="A0A5C5X8E1"/>
<dbReference type="PANTHER" id="PTHR33258:SF1">
    <property type="entry name" value="TRANSPOSASE INSL FOR INSERTION SEQUENCE ELEMENT IS186A-RELATED"/>
    <property type="match status" value="1"/>
</dbReference>
<dbReference type="Proteomes" id="UP000318053">
    <property type="component" value="Unassembled WGS sequence"/>
</dbReference>
<dbReference type="OrthoDB" id="258760at2"/>
<dbReference type="GO" id="GO:0004803">
    <property type="term" value="F:transposase activity"/>
    <property type="evidence" value="ECO:0007669"/>
    <property type="project" value="InterPro"/>
</dbReference>
<dbReference type="NCBIfam" id="NF033592">
    <property type="entry name" value="transpos_IS4_1"/>
    <property type="match status" value="1"/>
</dbReference>
<dbReference type="GO" id="GO:0006313">
    <property type="term" value="P:DNA transposition"/>
    <property type="evidence" value="ECO:0007669"/>
    <property type="project" value="InterPro"/>
</dbReference>
<evidence type="ECO:0000256" key="2">
    <source>
        <dbReference type="ARBA" id="ARBA00022578"/>
    </source>
</evidence>
<dbReference type="PANTHER" id="PTHR33258">
    <property type="entry name" value="TRANSPOSASE INSL FOR INSERTION SEQUENCE ELEMENT IS186A-RELATED"/>
    <property type="match status" value="1"/>
</dbReference>
<comment type="caution">
    <text evidence="6">The sequence shown here is derived from an EMBL/GenBank/DDBJ whole genome shotgun (WGS) entry which is preliminary data.</text>
</comment>
<sequence length="443" mass="49666">MDRVTALADLLQTTFSTVAVEANDVAKCVKRVRKFSPVSLAQAFILGFLSDPRAGADHIADTAASLGVSISPQAVEQRYSPQLQVFFRTLFEKMVQVVVRAEGPLTTILDRFTEVRLIDSSVIALPDSQAETYRGCGVRNGHVKSALKLQTELDLKSGQLLGIQIEPGKQPDQGTDRQHIRPPAGSLRITDLGYFNLAVFAMIHAAGAFFLSRTQHTVSLCSGGKGMNLIAWLSRQGVRAIDQEVILGTKNKLACRLIAWRVPPQIENARRRKLRQSLIDRGRTPSEKALANCAWEYLITNLSEDQLSFREAIIMYRSRWQIELLFKRWKSNCQIDLLDGRDDEIKMTRLWIRLCAAILQHWLIVIIGWPEATAISFAKLASLIAKMAAEIASHLNASSAQLVDFFNRLISRVRRRCQRTKRKAKPGTMELLADPNLLEYCLT</sequence>
<evidence type="ECO:0000313" key="7">
    <source>
        <dbReference type="Proteomes" id="UP000318053"/>
    </source>
</evidence>
<dbReference type="InterPro" id="IPR012337">
    <property type="entry name" value="RNaseH-like_sf"/>
</dbReference>
<dbReference type="EMBL" id="SJPK01000011">
    <property type="protein sequence ID" value="TWT59276.1"/>
    <property type="molecule type" value="Genomic_DNA"/>
</dbReference>
<keyword evidence="4" id="KW-0233">DNA recombination</keyword>
<dbReference type="Gene3D" id="3.90.350.10">
    <property type="entry name" value="Transposase Inhibitor Protein From Tn5, Chain A, domain 1"/>
    <property type="match status" value="1"/>
</dbReference>
<dbReference type="Pfam" id="PF01609">
    <property type="entry name" value="DDE_Tnp_1"/>
    <property type="match status" value="1"/>
</dbReference>